<dbReference type="EMBL" id="CP086239">
    <property type="protein sequence ID" value="WAG61477.1"/>
    <property type="molecule type" value="Genomic_DNA"/>
</dbReference>
<evidence type="ECO:0000313" key="2">
    <source>
        <dbReference type="EMBL" id="WAG61477.1"/>
    </source>
</evidence>
<gene>
    <name evidence="2" type="ORF">LL038_04290</name>
</gene>
<reference evidence="2" key="1">
    <citation type="submission" date="2021-11" db="EMBL/GenBank/DDBJ databases">
        <title>Clostridia strains as spoilage organisms.</title>
        <authorList>
            <person name="Wambui J."/>
            <person name="Stevens M.J.A."/>
            <person name="Stephan R."/>
        </authorList>
    </citation>
    <scope>NUCLEOTIDE SEQUENCE</scope>
    <source>
        <strain evidence="2">CF009</strain>
    </source>
</reference>
<dbReference type="AlphaFoldDB" id="A0AA47I6F3"/>
<keyword evidence="1" id="KW-1133">Transmembrane helix</keyword>
<evidence type="ECO:0000313" key="3">
    <source>
        <dbReference type="Proteomes" id="UP001164733"/>
    </source>
</evidence>
<dbReference type="RefSeq" id="WP_216119894.1">
    <property type="nucleotide sequence ID" value="NZ_CP086239.1"/>
</dbReference>
<keyword evidence="1" id="KW-0812">Transmembrane</keyword>
<accession>A0AA47I6F3</accession>
<organism evidence="2 3">
    <name type="scientific">Clostridium estertheticum</name>
    <dbReference type="NCBI Taxonomy" id="238834"/>
    <lineage>
        <taxon>Bacteria</taxon>
        <taxon>Bacillati</taxon>
        <taxon>Bacillota</taxon>
        <taxon>Clostridia</taxon>
        <taxon>Eubacteriales</taxon>
        <taxon>Clostridiaceae</taxon>
        <taxon>Clostridium</taxon>
    </lineage>
</organism>
<proteinExistence type="predicted"/>
<evidence type="ECO:0000256" key="1">
    <source>
        <dbReference type="SAM" id="Phobius"/>
    </source>
</evidence>
<keyword evidence="1" id="KW-0472">Membrane</keyword>
<name>A0AA47I6F3_9CLOT</name>
<dbReference type="Proteomes" id="UP001164733">
    <property type="component" value="Chromosome"/>
</dbReference>
<protein>
    <submittedName>
        <fullName evidence="2">Uncharacterized protein</fullName>
    </submittedName>
</protein>
<feature type="transmembrane region" description="Helical" evidence="1">
    <location>
        <begin position="6"/>
        <end position="23"/>
    </location>
</feature>
<sequence>MGSDIIVGVIGSALIAMGIMGFIKEMTVLKMECEGTKVKNEKTNTCNWPKILSV</sequence>